<protein>
    <submittedName>
        <fullName evidence="1">Methyltransferase</fullName>
    </submittedName>
</protein>
<dbReference type="PANTHER" id="PTHR40036:SF1">
    <property type="entry name" value="MACROCIN O-METHYLTRANSFERASE"/>
    <property type="match status" value="1"/>
</dbReference>
<sequence length="241" mass="28147">MGFEENKHFFSIHEIFPENYPYEEIKPRNDYAPWKEDELFKETYNQVENYTLVDIYRAYTLWSLVEQVSKCEEGVFIEIGVWKGGTGALIAKKAELLGLNENVYLCDTFLGVVKADSKYDTVYRGGEHNDTSEEIVRDLIENRMQLKRVNILRGVFPDDSHDKIMEKKVRLCHIDVDVYLSAAEIFDWVWERITIGGVVIFDDYGFMFTEGITKLVNQLKHRNDLLFIYNHSGQAVFVKTS</sequence>
<name>A0A2Z4MRS9_BREBE</name>
<accession>A0A2Z4MRS9</accession>
<dbReference type="Proteomes" id="UP000036061">
    <property type="component" value="Chromosome"/>
</dbReference>
<organism evidence="1 2">
    <name type="scientific">Brevibacillus brevis</name>
    <name type="common">Bacillus brevis</name>
    <dbReference type="NCBI Taxonomy" id="1393"/>
    <lineage>
        <taxon>Bacteria</taxon>
        <taxon>Bacillati</taxon>
        <taxon>Bacillota</taxon>
        <taxon>Bacilli</taxon>
        <taxon>Bacillales</taxon>
        <taxon>Paenibacillaceae</taxon>
        <taxon>Brevibacillus</taxon>
    </lineage>
</organism>
<keyword evidence="1" id="KW-0489">Methyltransferase</keyword>
<dbReference type="EMBL" id="CP030117">
    <property type="protein sequence ID" value="AWX59153.1"/>
    <property type="molecule type" value="Genomic_DNA"/>
</dbReference>
<reference evidence="1 2" key="1">
    <citation type="journal article" date="2015" name="Genome Announc.">
        <title>Draft Genome Sequence of Brevibacillus brevis DZQ7, a Plant Growth-Promoting Rhizobacterium with Broad-Spectrum Antimicrobial Activity.</title>
        <authorList>
            <person name="Hou Q."/>
            <person name="Wang C."/>
            <person name="Hou X."/>
            <person name="Xia Z."/>
            <person name="Ye J."/>
            <person name="Liu K."/>
            <person name="Liu H."/>
            <person name="Wang J."/>
            <person name="Guo H."/>
            <person name="Yu X."/>
            <person name="Yang Y."/>
            <person name="Du B."/>
            <person name="Ding Y."/>
        </authorList>
    </citation>
    <scope>NUCLEOTIDE SEQUENCE [LARGE SCALE GENOMIC DNA]</scope>
    <source>
        <strain evidence="1 2">DZQ7</strain>
    </source>
</reference>
<evidence type="ECO:0000313" key="1">
    <source>
        <dbReference type="EMBL" id="AWX59153.1"/>
    </source>
</evidence>
<dbReference type="Gene3D" id="3.40.50.150">
    <property type="entry name" value="Vaccinia Virus protein VP39"/>
    <property type="match status" value="1"/>
</dbReference>
<dbReference type="PANTHER" id="PTHR40036">
    <property type="entry name" value="MACROCIN O-METHYLTRANSFERASE"/>
    <property type="match status" value="1"/>
</dbReference>
<evidence type="ECO:0000313" key="2">
    <source>
        <dbReference type="Proteomes" id="UP000036061"/>
    </source>
</evidence>
<dbReference type="GO" id="GO:0032259">
    <property type="term" value="P:methylation"/>
    <property type="evidence" value="ECO:0007669"/>
    <property type="project" value="UniProtKB-KW"/>
</dbReference>
<dbReference type="AlphaFoldDB" id="A0A2Z4MRS9"/>
<dbReference type="GO" id="GO:0008168">
    <property type="term" value="F:methyltransferase activity"/>
    <property type="evidence" value="ECO:0007669"/>
    <property type="project" value="UniProtKB-KW"/>
</dbReference>
<dbReference type="InterPro" id="IPR029063">
    <property type="entry name" value="SAM-dependent_MTases_sf"/>
</dbReference>
<keyword evidence="1" id="KW-0808">Transferase</keyword>
<dbReference type="InterPro" id="IPR008884">
    <property type="entry name" value="TylF_MeTrfase"/>
</dbReference>
<dbReference type="Pfam" id="PF05711">
    <property type="entry name" value="TylF"/>
    <property type="match status" value="1"/>
</dbReference>
<dbReference type="SUPFAM" id="SSF53335">
    <property type="entry name" value="S-adenosyl-L-methionine-dependent methyltransferases"/>
    <property type="match status" value="1"/>
</dbReference>
<proteinExistence type="predicted"/>
<gene>
    <name evidence="1" type="ORF">AB432_005410</name>
</gene>